<feature type="region of interest" description="Disordered" evidence="1">
    <location>
        <begin position="165"/>
        <end position="213"/>
    </location>
</feature>
<evidence type="ECO:0000259" key="3">
    <source>
        <dbReference type="SMART" id="SM00287"/>
    </source>
</evidence>
<dbReference type="AlphaFoldDB" id="A0A9W6K1Z8"/>
<dbReference type="EMBL" id="BSFM01000017">
    <property type="protein sequence ID" value="GLK86240.1"/>
    <property type="molecule type" value="Genomic_DNA"/>
</dbReference>
<dbReference type="InterPro" id="IPR003646">
    <property type="entry name" value="SH3-like_bac-type"/>
</dbReference>
<feature type="domain" description="SH3b" evidence="3">
    <location>
        <begin position="201"/>
        <end position="259"/>
    </location>
</feature>
<keyword evidence="5" id="KW-1185">Reference proteome</keyword>
<dbReference type="InterPro" id="IPR052354">
    <property type="entry name" value="Cell_Wall_Dynamics_Protein"/>
</dbReference>
<dbReference type="PANTHER" id="PTHR34408:SF1">
    <property type="entry name" value="GLYCOSYL HYDROLASE FAMILY 19 DOMAIN-CONTAINING PROTEIN HI_1415"/>
    <property type="match status" value="1"/>
</dbReference>
<feature type="chain" id="PRO_5040929404" description="SH3b domain-containing protein" evidence="2">
    <location>
        <begin position="17"/>
        <end position="308"/>
    </location>
</feature>
<protein>
    <recommendedName>
        <fullName evidence="3">SH3b domain-containing protein</fullName>
    </recommendedName>
</protein>
<sequence length="308" mass="31441">MLTAGLMLAGAGLAAAAPATLTAPADLRAGPGLRYDVIGRLPAGTAVEATICSGDWCRTQYGYVNAGLIGRSDMPAAVLPVDPVGPAGSAMPNTRPGSAVSMTGTRTTIGTVNVRAGAGTDFEIVRTLPDATSVTVQGCTNGWCQIDGGYVSLYVLSRGPVQQVLPPEAQPPLPGPSSPPAMAAGQPSVPGLANAQGVATPGSNATTTANTNVRAGPGAGYERLGTLPAGSPVTIESCAEGWCRTQYGYVSARLVGRAPAARFRAGATRPRAAMRAPTLGYWGARPSYWGGRPSYWRPHPAYPLPERT</sequence>
<feature type="domain" description="SH3b" evidence="3">
    <location>
        <begin position="16"/>
        <end position="73"/>
    </location>
</feature>
<feature type="signal peptide" evidence="2">
    <location>
        <begin position="1"/>
        <end position="16"/>
    </location>
</feature>
<dbReference type="SMART" id="SM00287">
    <property type="entry name" value="SH3b"/>
    <property type="match status" value="3"/>
</dbReference>
<dbReference type="Pfam" id="PF08239">
    <property type="entry name" value="SH3_3"/>
    <property type="match status" value="3"/>
</dbReference>
<keyword evidence="2" id="KW-0732">Signal</keyword>
<reference evidence="4" key="1">
    <citation type="journal article" date="2014" name="Int. J. Syst. Evol. Microbiol.">
        <title>Complete genome sequence of Corynebacterium casei LMG S-19264T (=DSM 44701T), isolated from a smear-ripened cheese.</title>
        <authorList>
            <consortium name="US DOE Joint Genome Institute (JGI-PGF)"/>
            <person name="Walter F."/>
            <person name="Albersmeier A."/>
            <person name="Kalinowski J."/>
            <person name="Ruckert C."/>
        </authorList>
    </citation>
    <scope>NUCLEOTIDE SEQUENCE</scope>
    <source>
        <strain evidence="4">VKM B-2789</strain>
    </source>
</reference>
<dbReference type="Gene3D" id="2.30.30.40">
    <property type="entry name" value="SH3 Domains"/>
    <property type="match status" value="3"/>
</dbReference>
<reference evidence="4" key="2">
    <citation type="submission" date="2023-01" db="EMBL/GenBank/DDBJ databases">
        <authorList>
            <person name="Sun Q."/>
            <person name="Evtushenko L."/>
        </authorList>
    </citation>
    <scope>NUCLEOTIDE SEQUENCE</scope>
    <source>
        <strain evidence="4">VKM B-2789</strain>
    </source>
</reference>
<evidence type="ECO:0000256" key="2">
    <source>
        <dbReference type="SAM" id="SignalP"/>
    </source>
</evidence>
<evidence type="ECO:0000313" key="4">
    <source>
        <dbReference type="EMBL" id="GLK86240.1"/>
    </source>
</evidence>
<evidence type="ECO:0000256" key="1">
    <source>
        <dbReference type="SAM" id="MobiDB-lite"/>
    </source>
</evidence>
<proteinExistence type="predicted"/>
<feature type="compositionally biased region" description="Pro residues" evidence="1">
    <location>
        <begin position="168"/>
        <end position="179"/>
    </location>
</feature>
<comment type="caution">
    <text evidence="4">The sequence shown here is derived from an EMBL/GenBank/DDBJ whole genome shotgun (WGS) entry which is preliminary data.</text>
</comment>
<evidence type="ECO:0000313" key="5">
    <source>
        <dbReference type="Proteomes" id="UP001143330"/>
    </source>
</evidence>
<name>A0A9W6K1Z8_9HYPH</name>
<organism evidence="4 5">
    <name type="scientific">Ancylobacter defluvii</name>
    <dbReference type="NCBI Taxonomy" id="1282440"/>
    <lineage>
        <taxon>Bacteria</taxon>
        <taxon>Pseudomonadati</taxon>
        <taxon>Pseudomonadota</taxon>
        <taxon>Alphaproteobacteria</taxon>
        <taxon>Hyphomicrobiales</taxon>
        <taxon>Xanthobacteraceae</taxon>
        <taxon>Ancylobacter</taxon>
    </lineage>
</organism>
<dbReference type="Proteomes" id="UP001143330">
    <property type="component" value="Unassembled WGS sequence"/>
</dbReference>
<dbReference type="PANTHER" id="PTHR34408">
    <property type="entry name" value="FAMILY PROTEIN, PUTATIVE-RELATED"/>
    <property type="match status" value="1"/>
</dbReference>
<feature type="domain" description="SH3b" evidence="3">
    <location>
        <begin position="101"/>
        <end position="159"/>
    </location>
</feature>
<gene>
    <name evidence="4" type="ORF">GCM10017653_43100</name>
</gene>
<accession>A0A9W6K1Z8</accession>